<comment type="caution">
    <text evidence="2">The sequence shown here is derived from an EMBL/GenBank/DDBJ whole genome shotgun (WGS) entry which is preliminary data.</text>
</comment>
<dbReference type="Pfam" id="PF13302">
    <property type="entry name" value="Acetyltransf_3"/>
    <property type="match status" value="1"/>
</dbReference>
<reference evidence="2 3" key="1">
    <citation type="submission" date="2022-06" db="EMBL/GenBank/DDBJ databases">
        <title>Genomic Encyclopedia of Archaeal and Bacterial Type Strains, Phase II (KMG-II): from individual species to whole genera.</title>
        <authorList>
            <person name="Goeker M."/>
        </authorList>
    </citation>
    <scope>NUCLEOTIDE SEQUENCE [LARGE SCALE GENOMIC DNA]</scope>
    <source>
        <strain evidence="2 3">DSM 40477</strain>
    </source>
</reference>
<proteinExistence type="predicted"/>
<dbReference type="SUPFAM" id="SSF55729">
    <property type="entry name" value="Acyl-CoA N-acyltransferases (Nat)"/>
    <property type="match status" value="1"/>
</dbReference>
<evidence type="ECO:0000313" key="3">
    <source>
        <dbReference type="Proteomes" id="UP001205311"/>
    </source>
</evidence>
<gene>
    <name evidence="2" type="ORF">LX15_000236</name>
</gene>
<dbReference type="Gene3D" id="3.40.630.30">
    <property type="match status" value="1"/>
</dbReference>
<protein>
    <submittedName>
        <fullName evidence="2">Ribosomal-protein-alanine N-acetyltransferase</fullName>
    </submittedName>
</protein>
<dbReference type="InterPro" id="IPR000182">
    <property type="entry name" value="GNAT_dom"/>
</dbReference>
<name>A0ABT1HM14_STRSD</name>
<dbReference type="PANTHER" id="PTHR43792">
    <property type="entry name" value="GNAT FAMILY, PUTATIVE (AFU_ORTHOLOGUE AFUA_3G00765)-RELATED-RELATED"/>
    <property type="match status" value="1"/>
</dbReference>
<sequence>MLERSSPWELLPVSAEAVRLVTERPGLELRSLRPEDGAAYARLMWDNAAHLTRHGDYVDMVAASAEDHAATFSAGDPLLNFGVYEDDRLVGRVELVVGEPPKYGLGYLLAEHACGRGLATTALRALVRHARSRLSATDLFAGVTRGNHPSVAVLRRLGFTRVASFDTYDRYHLDLITPGEVGSGPGSPPTPSGP</sequence>
<accession>A0ABT1HM14</accession>
<dbReference type="PROSITE" id="PS51186">
    <property type="entry name" value="GNAT"/>
    <property type="match status" value="1"/>
</dbReference>
<evidence type="ECO:0000259" key="1">
    <source>
        <dbReference type="PROSITE" id="PS51186"/>
    </source>
</evidence>
<dbReference type="Proteomes" id="UP001205311">
    <property type="component" value="Unassembled WGS sequence"/>
</dbReference>
<evidence type="ECO:0000313" key="2">
    <source>
        <dbReference type="EMBL" id="MCP2256553.1"/>
    </source>
</evidence>
<organism evidence="2 3">
    <name type="scientific">Streptoalloteichus tenebrarius (strain ATCC 17920 / DSM 40477 / JCM 4838 / CBS 697.72 / NBRC 16177 / NCIMB 11028 / NRRL B-12390 / A12253. 1 / ISP 5477)</name>
    <name type="common">Streptomyces tenebrarius</name>
    <dbReference type="NCBI Taxonomy" id="1933"/>
    <lineage>
        <taxon>Bacteria</taxon>
        <taxon>Bacillati</taxon>
        <taxon>Actinomycetota</taxon>
        <taxon>Actinomycetes</taxon>
        <taxon>Pseudonocardiales</taxon>
        <taxon>Pseudonocardiaceae</taxon>
        <taxon>Streptoalloteichus</taxon>
    </lineage>
</organism>
<dbReference type="EMBL" id="JAMTCP010000001">
    <property type="protein sequence ID" value="MCP2256553.1"/>
    <property type="molecule type" value="Genomic_DNA"/>
</dbReference>
<keyword evidence="3" id="KW-1185">Reference proteome</keyword>
<feature type="domain" description="N-acetyltransferase" evidence="1">
    <location>
        <begin position="27"/>
        <end position="180"/>
    </location>
</feature>
<dbReference type="InterPro" id="IPR016181">
    <property type="entry name" value="Acyl_CoA_acyltransferase"/>
</dbReference>
<dbReference type="InterPro" id="IPR051531">
    <property type="entry name" value="N-acetyltransferase"/>
</dbReference>